<dbReference type="SUPFAM" id="SSF109604">
    <property type="entry name" value="HD-domain/PDEase-like"/>
    <property type="match status" value="1"/>
</dbReference>
<dbReference type="EMBL" id="MN739979">
    <property type="protein sequence ID" value="QHT81170.1"/>
    <property type="molecule type" value="Genomic_DNA"/>
</dbReference>
<evidence type="ECO:0000259" key="1">
    <source>
        <dbReference type="Pfam" id="PF01966"/>
    </source>
</evidence>
<feature type="domain" description="HD" evidence="1">
    <location>
        <begin position="72"/>
        <end position="147"/>
    </location>
</feature>
<accession>A0A6C0HLC9</accession>
<dbReference type="Gene3D" id="1.10.3210.10">
    <property type="entry name" value="Hypothetical protein af1432"/>
    <property type="match status" value="1"/>
</dbReference>
<proteinExistence type="predicted"/>
<name>A0A6C0HLC9_9ZZZZ</name>
<evidence type="ECO:0000313" key="2">
    <source>
        <dbReference type="EMBL" id="QHT81170.1"/>
    </source>
</evidence>
<dbReference type="PANTHER" id="PTHR40202">
    <property type="match status" value="1"/>
</dbReference>
<dbReference type="AlphaFoldDB" id="A0A6C0HLC9"/>
<protein>
    <recommendedName>
        <fullName evidence="1">HD domain-containing protein</fullName>
    </recommendedName>
</protein>
<dbReference type="InterPro" id="IPR052567">
    <property type="entry name" value="OP_Dioxygenase"/>
</dbReference>
<dbReference type="InterPro" id="IPR006674">
    <property type="entry name" value="HD_domain"/>
</dbReference>
<sequence>MDIDIDTNISKHIQQSIDTNMDASNIINSIIALYERLGSTDYIGEHLSQYQHALQSAMSAMSDIDLMQTYNEYTRNCTITAAFLHDIGHLVGMDGTCNDQLNFEMVDENGKTLGVKGHERVGFEYLQQLGFPQLVCELVGNHVEAKRYLCTINNKYFNMLSKASLATLYLQGGLMNEDELYNFINQEHCKLYIKMRNYDDNSKKPEFFTEASFNTNLDFLIEIMKKTI</sequence>
<reference evidence="2" key="1">
    <citation type="journal article" date="2020" name="Nature">
        <title>Giant virus diversity and host interactions through global metagenomics.</title>
        <authorList>
            <person name="Schulz F."/>
            <person name="Roux S."/>
            <person name="Paez-Espino D."/>
            <person name="Jungbluth S."/>
            <person name="Walsh D.A."/>
            <person name="Denef V.J."/>
            <person name="McMahon K.D."/>
            <person name="Konstantinidis K.T."/>
            <person name="Eloe-Fadrosh E.A."/>
            <person name="Kyrpides N.C."/>
            <person name="Woyke T."/>
        </authorList>
    </citation>
    <scope>NUCLEOTIDE SEQUENCE</scope>
    <source>
        <strain evidence="2">GVMAG-M-3300023184-13</strain>
    </source>
</reference>
<dbReference type="Pfam" id="PF01966">
    <property type="entry name" value="HD"/>
    <property type="match status" value="1"/>
</dbReference>
<dbReference type="PANTHER" id="PTHR40202:SF1">
    <property type="entry name" value="HD DOMAIN-CONTAINING PROTEIN"/>
    <property type="match status" value="1"/>
</dbReference>
<organism evidence="2">
    <name type="scientific">viral metagenome</name>
    <dbReference type="NCBI Taxonomy" id="1070528"/>
    <lineage>
        <taxon>unclassified sequences</taxon>
        <taxon>metagenomes</taxon>
        <taxon>organismal metagenomes</taxon>
    </lineage>
</organism>